<keyword evidence="4 7" id="KW-0472">Membrane</keyword>
<evidence type="ECO:0000256" key="4">
    <source>
        <dbReference type="ARBA" id="ARBA00023136"/>
    </source>
</evidence>
<dbReference type="Gene3D" id="3.30.1490.480">
    <property type="entry name" value="Endolytic murein transglycosylase"/>
    <property type="match status" value="1"/>
</dbReference>
<sequence>MNRRVIAALAGVAVLIPLLSFVYWKQLLQQPLPLSESMIYDVKSGFGAHHVMAELNAEGILPDTWPLKIWLKINPEKAQLKAGEYRIPAGISAYELMGLLTSGKTVQYQVTLPEGLNFSEALQLLQQQEKLAVKTRDMSIADIMQWVSGKSASAVEHHEGRFFPDTYQYHKGMTDLQILKLAYEKMNRVLNDEWQKADQAALPYSNAYEALIMASIVEKETGVPEERSRIAGVFVQRLEKRMRLQTDPTVIYGLGDRYQGNITRSHLKEKTAYNTYRINGLPPTPIALPGRDAIHAALNPLKEGELYFVARGDGSHKFSKTLQEHNKAVRHYQIYKRKQNYQSSPEAQ</sequence>
<protein>
    <recommendedName>
        <fullName evidence="7">Endolytic murein transglycosylase</fullName>
        <ecNumber evidence="7">4.2.2.29</ecNumber>
    </recommendedName>
    <alternativeName>
        <fullName evidence="7">Peptidoglycan lytic transglycosylase</fullName>
    </alternativeName>
    <alternativeName>
        <fullName evidence="7">Peptidoglycan polymerization terminase</fullName>
    </alternativeName>
</protein>
<keyword evidence="2 7" id="KW-0812">Transmembrane</keyword>
<dbReference type="NCBIfam" id="TIGR00247">
    <property type="entry name" value="endolytic transglycosylase MltG"/>
    <property type="match status" value="1"/>
</dbReference>
<comment type="similarity">
    <text evidence="7">Belongs to the transglycosylase MltG family.</text>
</comment>
<dbReference type="EMBL" id="MTSD02000001">
    <property type="protein sequence ID" value="OOV88905.1"/>
    <property type="molecule type" value="Genomic_DNA"/>
</dbReference>
<keyword evidence="9" id="KW-1185">Reference proteome</keyword>
<evidence type="ECO:0000256" key="7">
    <source>
        <dbReference type="HAMAP-Rule" id="MF_02065"/>
    </source>
</evidence>
<dbReference type="AlphaFoldDB" id="A0A1T1HGF7"/>
<feature type="site" description="Important for catalytic activity" evidence="7">
    <location>
        <position position="220"/>
    </location>
</feature>
<dbReference type="EC" id="4.2.2.29" evidence="7"/>
<comment type="catalytic activity">
    <reaction evidence="7">
        <text>a peptidoglycan chain = a peptidoglycan chain with N-acetyl-1,6-anhydromuramyl-[peptide] at the reducing end + a peptidoglycan chain with N-acetylglucosamine at the non-reducing end.</text>
        <dbReference type="EC" id="4.2.2.29"/>
    </reaction>
</comment>
<dbReference type="InterPro" id="IPR003770">
    <property type="entry name" value="MLTG-like"/>
</dbReference>
<evidence type="ECO:0000256" key="2">
    <source>
        <dbReference type="ARBA" id="ARBA00022692"/>
    </source>
</evidence>
<keyword evidence="1 7" id="KW-1003">Cell membrane</keyword>
<gene>
    <name evidence="7" type="primary">mltG</name>
    <name evidence="8" type="ORF">BTA35_0201615</name>
</gene>
<dbReference type="Pfam" id="PF02618">
    <property type="entry name" value="YceG"/>
    <property type="match status" value="1"/>
</dbReference>
<dbReference type="GO" id="GO:0071555">
    <property type="term" value="P:cell wall organization"/>
    <property type="evidence" value="ECO:0007669"/>
    <property type="project" value="UniProtKB-KW"/>
</dbReference>
<dbReference type="GO" id="GO:0005886">
    <property type="term" value="C:plasma membrane"/>
    <property type="evidence" value="ECO:0007669"/>
    <property type="project" value="UniProtKB-UniRule"/>
</dbReference>
<dbReference type="GO" id="GO:0009252">
    <property type="term" value="P:peptidoglycan biosynthetic process"/>
    <property type="evidence" value="ECO:0007669"/>
    <property type="project" value="UniProtKB-UniRule"/>
</dbReference>
<keyword evidence="5 7" id="KW-0456">Lyase</keyword>
<keyword evidence="7" id="KW-0997">Cell inner membrane</keyword>
<dbReference type="PANTHER" id="PTHR30518">
    <property type="entry name" value="ENDOLYTIC MUREIN TRANSGLYCOSYLASE"/>
    <property type="match status" value="1"/>
</dbReference>
<evidence type="ECO:0000256" key="1">
    <source>
        <dbReference type="ARBA" id="ARBA00022475"/>
    </source>
</evidence>
<dbReference type="GO" id="GO:0008932">
    <property type="term" value="F:lytic endotransglycosylase activity"/>
    <property type="evidence" value="ECO:0007669"/>
    <property type="project" value="UniProtKB-UniRule"/>
</dbReference>
<comment type="function">
    <text evidence="7">Functions as a peptidoglycan terminase that cleaves nascent peptidoglycan strands endolytically to terminate their elongation.</text>
</comment>
<evidence type="ECO:0000313" key="8">
    <source>
        <dbReference type="EMBL" id="OOV88905.1"/>
    </source>
</evidence>
<keyword evidence="6 7" id="KW-0961">Cell wall biogenesis/degradation</keyword>
<dbReference type="CDD" id="cd08010">
    <property type="entry name" value="MltG_like"/>
    <property type="match status" value="1"/>
</dbReference>
<dbReference type="FunFam" id="3.30.160.60:FF:000242">
    <property type="entry name" value="Endolytic murein transglycosylase"/>
    <property type="match status" value="1"/>
</dbReference>
<evidence type="ECO:0000256" key="3">
    <source>
        <dbReference type="ARBA" id="ARBA00022989"/>
    </source>
</evidence>
<dbReference type="HAMAP" id="MF_02065">
    <property type="entry name" value="MltG"/>
    <property type="match status" value="1"/>
</dbReference>
<reference evidence="8" key="1">
    <citation type="submission" date="2017-02" db="EMBL/GenBank/DDBJ databases">
        <title>Draft Genome Sequence of the Salt Water Bacterium Oceanospirillum linum ATCC 11336.</title>
        <authorList>
            <person name="Trachtenberg A.M."/>
            <person name="Carney J.G."/>
            <person name="Linnane J.D."/>
            <person name="Rheaume B.A."/>
            <person name="Pitts N.L."/>
            <person name="Mykles D.L."/>
            <person name="Maclea K.S."/>
        </authorList>
    </citation>
    <scope>NUCLEOTIDE SEQUENCE [LARGE SCALE GENOMIC DNA]</scope>
    <source>
        <strain evidence="8">ATCC 11336</strain>
    </source>
</reference>
<comment type="caution">
    <text evidence="8">The sequence shown here is derived from an EMBL/GenBank/DDBJ whole genome shotgun (WGS) entry which is preliminary data.</text>
</comment>
<accession>A0A1T1HGF7</accession>
<dbReference type="Proteomes" id="UP000190064">
    <property type="component" value="Unassembled WGS sequence"/>
</dbReference>
<dbReference type="PANTHER" id="PTHR30518:SF2">
    <property type="entry name" value="ENDOLYTIC MUREIN TRANSGLYCOSYLASE"/>
    <property type="match status" value="1"/>
</dbReference>
<proteinExistence type="inferred from homology"/>
<evidence type="ECO:0000313" key="9">
    <source>
        <dbReference type="Proteomes" id="UP000190064"/>
    </source>
</evidence>
<name>A0A1T1HGF7_OCELI</name>
<evidence type="ECO:0000256" key="6">
    <source>
        <dbReference type="ARBA" id="ARBA00023316"/>
    </source>
</evidence>
<dbReference type="STRING" id="966.BTA35_0201615"/>
<dbReference type="Gene3D" id="3.30.160.60">
    <property type="entry name" value="Classic Zinc Finger"/>
    <property type="match status" value="1"/>
</dbReference>
<evidence type="ECO:0000256" key="5">
    <source>
        <dbReference type="ARBA" id="ARBA00023239"/>
    </source>
</evidence>
<organism evidence="8 9">
    <name type="scientific">Oceanospirillum linum</name>
    <dbReference type="NCBI Taxonomy" id="966"/>
    <lineage>
        <taxon>Bacteria</taxon>
        <taxon>Pseudomonadati</taxon>
        <taxon>Pseudomonadota</taxon>
        <taxon>Gammaproteobacteria</taxon>
        <taxon>Oceanospirillales</taxon>
        <taxon>Oceanospirillaceae</taxon>
        <taxon>Oceanospirillum</taxon>
    </lineage>
</organism>
<keyword evidence="3 7" id="KW-1133">Transmembrane helix</keyword>